<evidence type="ECO:0000313" key="7">
    <source>
        <dbReference type="EMBL" id="CAE6766037.1"/>
    </source>
</evidence>
<dbReference type="InterPro" id="IPR014777">
    <property type="entry name" value="4pyrrole_Mease_sub1"/>
</dbReference>
<dbReference type="EMBL" id="CAJNBJ010000017">
    <property type="protein sequence ID" value="CAE6766037.1"/>
    <property type="molecule type" value="Genomic_DNA"/>
</dbReference>
<dbReference type="InterPro" id="IPR008189">
    <property type="entry name" value="rRNA_ssu_MeTfrase_I"/>
</dbReference>
<keyword evidence="5" id="KW-0949">S-adenosyl-L-methionine</keyword>
<gene>
    <name evidence="7" type="ORF">NSPZN2_40046</name>
</gene>
<evidence type="ECO:0000313" key="8">
    <source>
        <dbReference type="Proteomes" id="UP000675880"/>
    </source>
</evidence>
<evidence type="ECO:0000256" key="2">
    <source>
        <dbReference type="ARBA" id="ARBA00022552"/>
    </source>
</evidence>
<keyword evidence="2" id="KW-0698">rRNA processing</keyword>
<feature type="domain" description="Tetrapyrrole methylase" evidence="6">
    <location>
        <begin position="19"/>
        <end position="218"/>
    </location>
</feature>
<accession>A0ABM8RQC6</accession>
<dbReference type="Proteomes" id="UP000675880">
    <property type="component" value="Unassembled WGS sequence"/>
</dbReference>
<dbReference type="Gene3D" id="3.40.1010.10">
    <property type="entry name" value="Cobalt-precorrin-4 Transmethylase, Domain 1"/>
    <property type="match status" value="1"/>
</dbReference>
<name>A0ABM8RQC6_9BACT</name>
<proteinExistence type="predicted"/>
<keyword evidence="4" id="KW-0808">Transferase</keyword>
<sequence length="249" mass="26890">MRKEQSQEKRASSRPPIGTLFLVGVPIGHPDDLTIRALATLRRVDLVATKNPLATQALLSHHGIHVPLTTYDRDNATEKTPILLDRLRRGQHLALVSDCGMPALYDPGRLLITAAAKAGLTVEVIPGPSIVAAAATLCGMDANAFVFEGRCAGGTHNFSRRLQSLQQESRPLILLPSVHALRHILTILLTTLGNRKAVLGLDLTQPGQQVLRGRVKALLTKEAIFNNASVAVLVVEGTGRRRTLGRKND</sequence>
<comment type="caution">
    <text evidence="7">The sequence shown here is derived from an EMBL/GenBank/DDBJ whole genome shotgun (WGS) entry which is preliminary data.</text>
</comment>
<keyword evidence="8" id="KW-1185">Reference proteome</keyword>
<dbReference type="PIRSF" id="PIRSF005917">
    <property type="entry name" value="MTase_YraL"/>
    <property type="match status" value="1"/>
</dbReference>
<dbReference type="Gene3D" id="3.30.950.10">
    <property type="entry name" value="Methyltransferase, Cobalt-precorrin-4 Transmethylase, Domain 2"/>
    <property type="match status" value="1"/>
</dbReference>
<evidence type="ECO:0000259" key="6">
    <source>
        <dbReference type="Pfam" id="PF00590"/>
    </source>
</evidence>
<dbReference type="InterPro" id="IPR035996">
    <property type="entry name" value="4pyrrol_Methylase_sf"/>
</dbReference>
<evidence type="ECO:0000256" key="4">
    <source>
        <dbReference type="ARBA" id="ARBA00022679"/>
    </source>
</evidence>
<dbReference type="SUPFAM" id="SSF53790">
    <property type="entry name" value="Tetrapyrrole methylase"/>
    <property type="match status" value="1"/>
</dbReference>
<evidence type="ECO:0000256" key="3">
    <source>
        <dbReference type="ARBA" id="ARBA00022603"/>
    </source>
</evidence>
<dbReference type="InterPro" id="IPR014776">
    <property type="entry name" value="4pyrrole_Mease_sub2"/>
</dbReference>
<reference evidence="7 8" key="1">
    <citation type="submission" date="2021-02" db="EMBL/GenBank/DDBJ databases">
        <authorList>
            <person name="Han P."/>
        </authorList>
    </citation>
    <scope>NUCLEOTIDE SEQUENCE [LARGE SCALE GENOMIC DNA]</scope>
    <source>
        <strain evidence="7">Candidatus Nitrospira sp. ZN2</strain>
    </source>
</reference>
<dbReference type="RefSeq" id="WP_213042931.1">
    <property type="nucleotide sequence ID" value="NZ_CAJNBJ010000017.1"/>
</dbReference>
<dbReference type="PANTHER" id="PTHR46111:SF1">
    <property type="entry name" value="RIBOSOMAL RNA SMALL SUBUNIT METHYLTRANSFERASE I"/>
    <property type="match status" value="1"/>
</dbReference>
<organism evidence="7 8">
    <name type="scientific">Nitrospira defluvii</name>
    <dbReference type="NCBI Taxonomy" id="330214"/>
    <lineage>
        <taxon>Bacteria</taxon>
        <taxon>Pseudomonadati</taxon>
        <taxon>Nitrospirota</taxon>
        <taxon>Nitrospiria</taxon>
        <taxon>Nitrospirales</taxon>
        <taxon>Nitrospiraceae</taxon>
        <taxon>Nitrospira</taxon>
    </lineage>
</organism>
<keyword evidence="3" id="KW-0489">Methyltransferase</keyword>
<dbReference type="PANTHER" id="PTHR46111">
    <property type="entry name" value="RIBOSOMAL RNA SMALL SUBUNIT METHYLTRANSFERASE I"/>
    <property type="match status" value="1"/>
</dbReference>
<dbReference type="Pfam" id="PF00590">
    <property type="entry name" value="TP_methylase"/>
    <property type="match status" value="1"/>
</dbReference>
<evidence type="ECO:0000256" key="5">
    <source>
        <dbReference type="ARBA" id="ARBA00022691"/>
    </source>
</evidence>
<evidence type="ECO:0000256" key="1">
    <source>
        <dbReference type="ARBA" id="ARBA00022490"/>
    </source>
</evidence>
<keyword evidence="1" id="KW-0963">Cytoplasm</keyword>
<protein>
    <submittedName>
        <fullName evidence="7">16S rRNA (Cytidine(1402)-2\\'-O)-methyltransferase</fullName>
    </submittedName>
</protein>
<dbReference type="InterPro" id="IPR000878">
    <property type="entry name" value="4pyrrol_Mease"/>
</dbReference>